<reference evidence="2 3" key="1">
    <citation type="submission" date="2020-09" db="EMBL/GenBank/DDBJ databases">
        <title>De no assembly of potato wild relative species, Solanum commersonii.</title>
        <authorList>
            <person name="Cho K."/>
        </authorList>
    </citation>
    <scope>NUCLEOTIDE SEQUENCE [LARGE SCALE GENOMIC DNA]</scope>
    <source>
        <strain evidence="2">LZ3.2</strain>
        <tissue evidence="2">Leaf</tissue>
    </source>
</reference>
<name>A0A9J6AZ77_SOLCO</name>
<dbReference type="InterPro" id="IPR029058">
    <property type="entry name" value="AB_hydrolase_fold"/>
</dbReference>
<dbReference type="GO" id="GO:0004185">
    <property type="term" value="F:serine-type carboxypeptidase activity"/>
    <property type="evidence" value="ECO:0007669"/>
    <property type="project" value="InterPro"/>
</dbReference>
<dbReference type="OrthoDB" id="443318at2759"/>
<organism evidence="2 3">
    <name type="scientific">Solanum commersonii</name>
    <name type="common">Commerson's wild potato</name>
    <name type="synonym">Commerson's nightshade</name>
    <dbReference type="NCBI Taxonomy" id="4109"/>
    <lineage>
        <taxon>Eukaryota</taxon>
        <taxon>Viridiplantae</taxon>
        <taxon>Streptophyta</taxon>
        <taxon>Embryophyta</taxon>
        <taxon>Tracheophyta</taxon>
        <taxon>Spermatophyta</taxon>
        <taxon>Magnoliopsida</taxon>
        <taxon>eudicotyledons</taxon>
        <taxon>Gunneridae</taxon>
        <taxon>Pentapetalae</taxon>
        <taxon>asterids</taxon>
        <taxon>lamiids</taxon>
        <taxon>Solanales</taxon>
        <taxon>Solanaceae</taxon>
        <taxon>Solanoideae</taxon>
        <taxon>Solaneae</taxon>
        <taxon>Solanum</taxon>
    </lineage>
</organism>
<evidence type="ECO:0000313" key="3">
    <source>
        <dbReference type="Proteomes" id="UP000824120"/>
    </source>
</evidence>
<keyword evidence="3" id="KW-1185">Reference proteome</keyword>
<dbReference type="GO" id="GO:0006508">
    <property type="term" value="P:proteolysis"/>
    <property type="evidence" value="ECO:0007669"/>
    <property type="project" value="InterPro"/>
</dbReference>
<dbReference type="Proteomes" id="UP000824120">
    <property type="component" value="Chromosome 1"/>
</dbReference>
<comment type="caution">
    <text evidence="2">The sequence shown here is derived from an EMBL/GenBank/DDBJ whole genome shotgun (WGS) entry which is preliminary data.</text>
</comment>
<dbReference type="AlphaFoldDB" id="A0A9J6AZ77"/>
<accession>A0A9J6AZ77</accession>
<dbReference type="Gene3D" id="3.40.50.1820">
    <property type="entry name" value="alpha/beta hydrolase"/>
    <property type="match status" value="1"/>
</dbReference>
<comment type="similarity">
    <text evidence="1">Belongs to the peptidase S10 family.</text>
</comment>
<evidence type="ECO:0000256" key="1">
    <source>
        <dbReference type="ARBA" id="ARBA00009431"/>
    </source>
</evidence>
<evidence type="ECO:0000313" key="2">
    <source>
        <dbReference type="EMBL" id="KAG5629602.1"/>
    </source>
</evidence>
<dbReference type="InterPro" id="IPR001563">
    <property type="entry name" value="Peptidase_S10"/>
</dbReference>
<dbReference type="EMBL" id="JACXVP010000001">
    <property type="protein sequence ID" value="KAG5629602.1"/>
    <property type="molecule type" value="Genomic_DNA"/>
</dbReference>
<proteinExistence type="inferred from homology"/>
<feature type="non-terminal residue" evidence="2">
    <location>
        <position position="1"/>
    </location>
</feature>
<protein>
    <submittedName>
        <fullName evidence="2">Uncharacterized protein</fullName>
    </submittedName>
</protein>
<gene>
    <name evidence="2" type="ORF">H5410_001319</name>
</gene>
<dbReference type="Pfam" id="PF00450">
    <property type="entry name" value="Peptidase_S10"/>
    <property type="match status" value="1"/>
</dbReference>
<sequence length="61" mass="7309">MKTALRQPPCELITSLPRQPPNIFFKQHSGYIVTNSQHGRALFYYFVHKMQHHFPLLLDQW</sequence>